<dbReference type="Pfam" id="PF03886">
    <property type="entry name" value="ABC_trans_aux"/>
    <property type="match status" value="1"/>
</dbReference>
<dbReference type="SUPFAM" id="SSF159594">
    <property type="entry name" value="XCC0632-like"/>
    <property type="match status" value="1"/>
</dbReference>
<comment type="caution">
    <text evidence="2">The sequence shown here is derived from an EMBL/GenBank/DDBJ whole genome shotgun (WGS) entry which is preliminary data.</text>
</comment>
<proteinExistence type="predicted"/>
<dbReference type="InterPro" id="IPR005586">
    <property type="entry name" value="ABC_trans_aux"/>
</dbReference>
<dbReference type="STRING" id="1434232.MAIT1_01717"/>
<dbReference type="AlphaFoldDB" id="A0A1Y2K214"/>
<dbReference type="Gene3D" id="3.40.50.10610">
    <property type="entry name" value="ABC-type transport auxiliary lipoprotein component"/>
    <property type="match status" value="1"/>
</dbReference>
<keyword evidence="2" id="KW-0449">Lipoprotein</keyword>
<reference evidence="2 3" key="1">
    <citation type="journal article" date="2016" name="BMC Genomics">
        <title>Combined genomic and structural analyses of a cultured magnetotactic bacterium reveals its niche adaptation to a dynamic environment.</title>
        <authorList>
            <person name="Araujo A.C."/>
            <person name="Morillo V."/>
            <person name="Cypriano J."/>
            <person name="Teixeira L.C."/>
            <person name="Leao P."/>
            <person name="Lyra S."/>
            <person name="Almeida L.G."/>
            <person name="Bazylinski D.A."/>
            <person name="Vasconcellos A.T."/>
            <person name="Abreu F."/>
            <person name="Lins U."/>
        </authorList>
    </citation>
    <scope>NUCLEOTIDE SEQUENCE [LARGE SCALE GENOMIC DNA]</scope>
    <source>
        <strain evidence="2 3">IT-1</strain>
    </source>
</reference>
<evidence type="ECO:0000313" key="3">
    <source>
        <dbReference type="Proteomes" id="UP000194003"/>
    </source>
</evidence>
<accession>A0A1Y2K214</accession>
<feature type="domain" description="ABC-type transport auxiliary lipoprotein component" evidence="1">
    <location>
        <begin position="30"/>
        <end position="188"/>
    </location>
</feature>
<keyword evidence="3" id="KW-1185">Reference proteome</keyword>
<dbReference type="Proteomes" id="UP000194003">
    <property type="component" value="Unassembled WGS sequence"/>
</dbReference>
<dbReference type="EMBL" id="LVJN01000020">
    <property type="protein sequence ID" value="OSM01697.1"/>
    <property type="molecule type" value="Genomic_DNA"/>
</dbReference>
<evidence type="ECO:0000313" key="2">
    <source>
        <dbReference type="EMBL" id="OSM01697.1"/>
    </source>
</evidence>
<gene>
    <name evidence="2" type="ORF">MAIT1_01717</name>
</gene>
<evidence type="ECO:0000259" key="1">
    <source>
        <dbReference type="Pfam" id="PF03886"/>
    </source>
</evidence>
<dbReference type="PROSITE" id="PS51257">
    <property type="entry name" value="PROKAR_LIPOPROTEIN"/>
    <property type="match status" value="1"/>
</dbReference>
<organism evidence="2 3">
    <name type="scientific">Magnetofaba australis IT-1</name>
    <dbReference type="NCBI Taxonomy" id="1434232"/>
    <lineage>
        <taxon>Bacteria</taxon>
        <taxon>Pseudomonadati</taxon>
        <taxon>Pseudomonadota</taxon>
        <taxon>Magnetococcia</taxon>
        <taxon>Magnetococcales</taxon>
        <taxon>Magnetococcaceae</taxon>
        <taxon>Magnetofaba</taxon>
    </lineage>
</organism>
<protein>
    <submittedName>
        <fullName evidence="2">Putative lipoprotein</fullName>
    </submittedName>
</protein>
<name>A0A1Y2K214_9PROT</name>
<sequence length="201" mass="22602">MRMGVVMAGLLLGGCTVGPEPVVEERFATLRAVEPWPQRELSQEGVALLVMPLQLPPYLNRPERVVEVGEYGHRLVTRTRWSEPLESLTTRVLETNLSRLLDSARVMRPTPGSRSKPQWVLDARVLRFDRAEAGDVVLEARWRLLTGAQRKELVTRWTRYEEPVEGWGGQATEAAMSQALGAFARDIAEVIKGFEPARSSR</sequence>